<dbReference type="GO" id="GO:0071555">
    <property type="term" value="P:cell wall organization"/>
    <property type="evidence" value="ECO:0007669"/>
    <property type="project" value="UniProtKB-KW"/>
</dbReference>
<dbReference type="InterPro" id="IPR001920">
    <property type="entry name" value="Asp/Glu_race"/>
</dbReference>
<protein>
    <recommendedName>
        <fullName evidence="2 7">Glutamate racemase</fullName>
        <ecNumber evidence="2 7">5.1.1.3</ecNumber>
    </recommendedName>
</protein>
<dbReference type="Gene3D" id="3.40.50.1860">
    <property type="match status" value="2"/>
</dbReference>
<dbReference type="SUPFAM" id="SSF53681">
    <property type="entry name" value="Aspartate/glutamate racemase"/>
    <property type="match status" value="2"/>
</dbReference>
<keyword evidence="9" id="KW-1185">Reference proteome</keyword>
<name>A0A2T0BAE2_9CLOT</name>
<dbReference type="GO" id="GO:0008360">
    <property type="term" value="P:regulation of cell shape"/>
    <property type="evidence" value="ECO:0007669"/>
    <property type="project" value="UniProtKB-KW"/>
</dbReference>
<dbReference type="UniPathway" id="UPA00219"/>
<evidence type="ECO:0000256" key="7">
    <source>
        <dbReference type="HAMAP-Rule" id="MF_00258"/>
    </source>
</evidence>
<keyword evidence="4 7" id="KW-0573">Peptidoglycan synthesis</keyword>
<dbReference type="PANTHER" id="PTHR21198:SF3">
    <property type="entry name" value="GLUTAMATE RACEMASE"/>
    <property type="match status" value="1"/>
</dbReference>
<keyword evidence="3 7" id="KW-0133">Cell shape</keyword>
<dbReference type="EC" id="5.1.1.3" evidence="2 7"/>
<dbReference type="InterPro" id="IPR015942">
    <property type="entry name" value="Asp/Glu/hydantoin_racemase"/>
</dbReference>
<dbReference type="RefSeq" id="WP_106062276.1">
    <property type="nucleotide sequence ID" value="NZ_PVXO01000002.1"/>
</dbReference>
<dbReference type="InterPro" id="IPR004391">
    <property type="entry name" value="Glu_race"/>
</dbReference>
<dbReference type="GO" id="GO:0008881">
    <property type="term" value="F:glutamate racemase activity"/>
    <property type="evidence" value="ECO:0007669"/>
    <property type="project" value="UniProtKB-UniRule"/>
</dbReference>
<feature type="binding site" evidence="7">
    <location>
        <begin position="183"/>
        <end position="184"/>
    </location>
    <ligand>
        <name>substrate</name>
    </ligand>
</feature>
<dbReference type="AlphaFoldDB" id="A0A2T0BAE2"/>
<dbReference type="GO" id="GO:0009252">
    <property type="term" value="P:peptidoglycan biosynthetic process"/>
    <property type="evidence" value="ECO:0007669"/>
    <property type="project" value="UniProtKB-UniRule"/>
</dbReference>
<organism evidence="8 9">
    <name type="scientific">Clostridium liquoris</name>
    <dbReference type="NCBI Taxonomy" id="1289519"/>
    <lineage>
        <taxon>Bacteria</taxon>
        <taxon>Bacillati</taxon>
        <taxon>Bacillota</taxon>
        <taxon>Clostridia</taxon>
        <taxon>Eubacteriales</taxon>
        <taxon>Clostridiaceae</taxon>
        <taxon>Clostridium</taxon>
    </lineage>
</organism>
<feature type="active site" description="Proton donor/acceptor" evidence="7">
    <location>
        <position position="182"/>
    </location>
</feature>
<evidence type="ECO:0000256" key="5">
    <source>
        <dbReference type="ARBA" id="ARBA00023235"/>
    </source>
</evidence>
<comment type="caution">
    <text evidence="8">The sequence shown here is derived from an EMBL/GenBank/DDBJ whole genome shotgun (WGS) entry which is preliminary data.</text>
</comment>
<evidence type="ECO:0000256" key="1">
    <source>
        <dbReference type="ARBA" id="ARBA00001602"/>
    </source>
</evidence>
<dbReference type="PROSITE" id="PS00924">
    <property type="entry name" value="ASP_GLU_RACEMASE_2"/>
    <property type="match status" value="1"/>
</dbReference>
<reference evidence="8 9" key="1">
    <citation type="submission" date="2018-03" db="EMBL/GenBank/DDBJ databases">
        <title>Genome sequence of Clostridium liquoris DSM 100320.</title>
        <authorList>
            <person name="Poehlein A."/>
            <person name="Daniel R."/>
        </authorList>
    </citation>
    <scope>NUCLEOTIDE SEQUENCE [LARGE SCALE GENOMIC DNA]</scope>
    <source>
        <strain evidence="8 9">DSM 100320</strain>
    </source>
</reference>
<dbReference type="InterPro" id="IPR033134">
    <property type="entry name" value="Asp/Glu_racemase_AS_2"/>
</dbReference>
<feature type="binding site" evidence="7">
    <location>
        <begin position="44"/>
        <end position="45"/>
    </location>
    <ligand>
        <name>substrate</name>
    </ligand>
</feature>
<dbReference type="EMBL" id="PVXO01000002">
    <property type="protein sequence ID" value="PRR80858.1"/>
    <property type="molecule type" value="Genomic_DNA"/>
</dbReference>
<dbReference type="NCBIfam" id="TIGR00067">
    <property type="entry name" value="glut_race"/>
    <property type="match status" value="1"/>
</dbReference>
<feature type="binding site" evidence="7">
    <location>
        <begin position="12"/>
        <end position="13"/>
    </location>
    <ligand>
        <name>substrate</name>
    </ligand>
</feature>
<evidence type="ECO:0000313" key="8">
    <source>
        <dbReference type="EMBL" id="PRR80858.1"/>
    </source>
</evidence>
<comment type="similarity">
    <text evidence="7">Belongs to the aspartate/glutamate racemases family.</text>
</comment>
<comment type="pathway">
    <text evidence="7">Cell wall biogenesis; peptidoglycan biosynthesis.</text>
</comment>
<proteinExistence type="inferred from homology"/>
<dbReference type="HAMAP" id="MF_00258">
    <property type="entry name" value="Glu_racemase"/>
    <property type="match status" value="1"/>
</dbReference>
<evidence type="ECO:0000256" key="4">
    <source>
        <dbReference type="ARBA" id="ARBA00022984"/>
    </source>
</evidence>
<feature type="active site" description="Proton donor/acceptor" evidence="7">
    <location>
        <position position="75"/>
    </location>
</feature>
<evidence type="ECO:0000256" key="6">
    <source>
        <dbReference type="ARBA" id="ARBA00023316"/>
    </source>
</evidence>
<evidence type="ECO:0000256" key="3">
    <source>
        <dbReference type="ARBA" id="ARBA00022960"/>
    </source>
</evidence>
<dbReference type="OrthoDB" id="9801055at2"/>
<sequence length="261" mass="29511">MIKRNSAIGVMDSGVGGLTTVKELQKLLPKENIIYFGDNKNVPYGNKTQEEIIALTRRMIEFLISEDVKVIAVACNTISTIIDMISKDYDVKIIKIIDPVVDNIKNTLKKDKVGLIATNFTVNSGYYDKMLGDIKVFGRGSSELAAIVDSGKIDKEQVKKIIKGHIDKIIEAGNVDTIILGCTHYPILMDLFQECYPNINFINPAFQQAEAIKNYLREEGLLKEEGDKYFKIYTSGSQDQYHSIMNMLKLQMPQEIIQYRE</sequence>
<accession>A0A2T0BAE2</accession>
<dbReference type="Pfam" id="PF01177">
    <property type="entry name" value="Asp_Glu_race"/>
    <property type="match status" value="1"/>
</dbReference>
<dbReference type="PANTHER" id="PTHR21198">
    <property type="entry name" value="GLUTAMATE RACEMASE"/>
    <property type="match status" value="1"/>
</dbReference>
<comment type="function">
    <text evidence="7">Provides the (R)-glutamate required for cell wall biosynthesis.</text>
</comment>
<evidence type="ECO:0000256" key="2">
    <source>
        <dbReference type="ARBA" id="ARBA00013090"/>
    </source>
</evidence>
<comment type="catalytic activity">
    <reaction evidence="1 7">
        <text>L-glutamate = D-glutamate</text>
        <dbReference type="Rhea" id="RHEA:12813"/>
        <dbReference type="ChEBI" id="CHEBI:29985"/>
        <dbReference type="ChEBI" id="CHEBI:29986"/>
        <dbReference type="EC" id="5.1.1.3"/>
    </reaction>
</comment>
<evidence type="ECO:0000313" key="9">
    <source>
        <dbReference type="Proteomes" id="UP000239706"/>
    </source>
</evidence>
<keyword evidence="5 7" id="KW-0413">Isomerase</keyword>
<keyword evidence="6 7" id="KW-0961">Cell wall biogenesis/degradation</keyword>
<dbReference type="Proteomes" id="UP000239706">
    <property type="component" value="Unassembled WGS sequence"/>
</dbReference>
<feature type="binding site" evidence="7">
    <location>
        <begin position="76"/>
        <end position="77"/>
    </location>
    <ligand>
        <name>substrate</name>
    </ligand>
</feature>
<gene>
    <name evidence="8" type="primary">racE</name>
    <name evidence="7" type="synonym">murI</name>
    <name evidence="8" type="ORF">CLLI_00430</name>
</gene>